<feature type="region of interest" description="Disordered" evidence="2">
    <location>
        <begin position="435"/>
        <end position="458"/>
    </location>
</feature>
<evidence type="ECO:0000313" key="3">
    <source>
        <dbReference type="EMBL" id="ARM19759.1"/>
    </source>
</evidence>
<evidence type="ECO:0000256" key="2">
    <source>
        <dbReference type="SAM" id="MobiDB-lite"/>
    </source>
</evidence>
<dbReference type="EMBL" id="KX579525">
    <property type="protein sequence ID" value="ARM19759.1"/>
    <property type="molecule type" value="Genomic_DNA"/>
</dbReference>
<reference evidence="3" key="3">
    <citation type="journal article" date="2017" name="Biol. Cell">
        <title>The costa of trichomonads: A complex macromolecular cytoskeleton structure made of uncommon proteins.</title>
        <authorList>
            <person name="de Andrade Rosa I."/>
            <person name="Brigido M.C."/>
            <person name="de Oliveira Santos E."/>
            <person name="Gonzaga L."/>
            <person name="Zingali R.B."/>
            <person name="de Vasconcelos A.T."/>
            <person name="de Souza W."/>
            <person name="Benchimol M."/>
        </authorList>
    </citation>
    <scope>NUCLEOTIDE SEQUENCE</scope>
    <source>
        <strain evidence="3">2183</strain>
    </source>
</reference>
<keyword evidence="1" id="KW-0175">Coiled coil</keyword>
<keyword evidence="5" id="KW-1185">Reference proteome</keyword>
<feature type="compositionally biased region" description="Polar residues" evidence="2">
    <location>
        <begin position="441"/>
        <end position="453"/>
    </location>
</feature>
<feature type="coiled-coil region" evidence="1">
    <location>
        <begin position="671"/>
        <end position="705"/>
    </location>
</feature>
<feature type="coiled-coil region" evidence="1">
    <location>
        <begin position="769"/>
        <end position="796"/>
    </location>
</feature>
<feature type="coiled-coil region" evidence="1">
    <location>
        <begin position="472"/>
        <end position="644"/>
    </location>
</feature>
<organism evidence="4 5">
    <name type="scientific">Tritrichomonas foetus</name>
    <dbReference type="NCBI Taxonomy" id="1144522"/>
    <lineage>
        <taxon>Eukaryota</taxon>
        <taxon>Metamonada</taxon>
        <taxon>Parabasalia</taxon>
        <taxon>Tritrichomonadida</taxon>
        <taxon>Tritrichomonadidae</taxon>
        <taxon>Tritrichomonas</taxon>
    </lineage>
</organism>
<feature type="compositionally biased region" description="Low complexity" evidence="2">
    <location>
        <begin position="1"/>
        <end position="13"/>
    </location>
</feature>
<dbReference type="AlphaFoldDB" id="A0A1J4JC41"/>
<name>A0A1J4JC41_9EUKA</name>
<dbReference type="VEuPathDB" id="TrichDB:TRFO_02183"/>
<reference evidence="4 5" key="2">
    <citation type="submission" date="2016-10" db="EMBL/GenBank/DDBJ databases">
        <authorList>
            <person name="Benchimol M."/>
            <person name="Almeida L.G."/>
            <person name="Vasconcelos A.T."/>
            <person name="Perreira-Neves A."/>
            <person name="Rosa I.A."/>
            <person name="Tasca T."/>
            <person name="Bogo M.R."/>
            <person name="de Souza W."/>
        </authorList>
    </citation>
    <scope>NUCLEOTIDE SEQUENCE [LARGE SCALE GENOMIC DNA]</scope>
    <source>
        <strain evidence="4 5">K</strain>
    </source>
</reference>
<reference evidence="3" key="1">
    <citation type="submission" date="2016-07" db="EMBL/GenBank/DDBJ databases">
        <authorList>
            <person name="Rosa I.A."/>
            <person name="Brigido M.C."/>
            <person name="Santos E.O."/>
            <person name="Almeida L.G.P."/>
            <person name="Zingalli R.B."/>
            <person name="Vasconcelos A.T.R."/>
            <person name="Souza W."/>
            <person name="Benchimol M."/>
        </authorList>
    </citation>
    <scope>NUCLEOTIDE SEQUENCE</scope>
    <source>
        <strain evidence="3">2183</strain>
    </source>
</reference>
<feature type="region of interest" description="Disordered" evidence="2">
    <location>
        <begin position="1"/>
        <end position="23"/>
    </location>
</feature>
<evidence type="ECO:0000313" key="4">
    <source>
        <dbReference type="EMBL" id="OHS95219.1"/>
    </source>
</evidence>
<proteinExistence type="predicted"/>
<protein>
    <submittedName>
        <fullName evidence="4">Uncharacterized protein</fullName>
    </submittedName>
</protein>
<sequence length="937" mass="107702">MLKQKIISLQQQQGNDNQEKEEEDINELYQKAAKELKQMKENEENNSLKMTRLECDLQDARLTNDEIKNESEKLKLEINRLNSLLEGKEGQPIENKEDIEDALAFVENIIDAETSELNVVSGQRAEFIRIISSLEQCNARYDDLLEEANSKIEEFKSSSKSLQTKLDETVKHNEKENEDILNNLIKLSPIEYQEQLKDFEGKPISEKIIELFKYERENKVSKSENGEMKNKFEEELSEREKAMLAHLENAVHCIKMIAESSAHTQTEDEKEYCVNQVKQIQKFINQHGGISEISNIFEFDEPEAQIQSLNEFIDKNETSKTPTVELYNLLKGVLGVNKILFANIDNLSCQNKTDKKKLNKTKNESKQLSAKYDHLRERVDEATEKIRQCIDEPSGEFFAMIDKLIQSHQGMIVENDDQWQTIENLNRVVAERQGNVPMANDPNNYMTNSQEPGESSLIASGGKREMKYKKAIEAYKKKVIRQANELDAAYKQIDAANNTISQLKIDILKLENEKQMAQSAQNAQLQNALGRNEDLRAELTELREKQSQSDSYSSIFNTKEKVMSSEITSLRNRITELEEQNRGMLSELKDKSSSLSARYEAQLRTLNKDLNDTRKMLTQAQIDISDLEKNKTSLQLQIAKLKLADRTKELKLNQMTEFFNNKAATDAANSEAKLLAQKTRFETLIKELNDEVLHCSKVLKELLEQNFDSEIPNDAKLTEITDELVKSIQEMNVHEVQELKQNAAKIQSIYGVEESQGILDTFNGIKQQTDDYKAQIVEKDCQIEKLTKEYENSRAENARNNHVRAELKSWQKWACFMYRKVTNVKSKVSTADIQNTLRDAIVSAACQRPYKQRNEMLLQQKAVLLATSAGSLFNTPSEYPISSFRPLILFAAFNVRMIGFAQKNRGVEQQQKEEENLDMACEKTEKKKLKPIIPISK</sequence>
<dbReference type="RefSeq" id="XP_068348356.1">
    <property type="nucleotide sequence ID" value="XM_068490529.1"/>
</dbReference>
<dbReference type="GeneID" id="94825233"/>
<evidence type="ECO:0000313" key="5">
    <source>
        <dbReference type="Proteomes" id="UP000179807"/>
    </source>
</evidence>
<dbReference type="Proteomes" id="UP000179807">
    <property type="component" value="Unassembled WGS sequence"/>
</dbReference>
<dbReference type="EMBL" id="MLAK01001259">
    <property type="protein sequence ID" value="OHS95219.1"/>
    <property type="molecule type" value="Genomic_DNA"/>
</dbReference>
<gene>
    <name evidence="4" type="ORF">TRFO_02183</name>
</gene>
<evidence type="ECO:0000256" key="1">
    <source>
        <dbReference type="SAM" id="Coils"/>
    </source>
</evidence>
<feature type="coiled-coil region" evidence="1">
    <location>
        <begin position="344"/>
        <end position="392"/>
    </location>
</feature>
<feature type="coiled-coil region" evidence="1">
    <location>
        <begin position="134"/>
        <end position="165"/>
    </location>
</feature>
<accession>A0A1J4JC41</accession>